<protein>
    <submittedName>
        <fullName evidence="2">Uncharacterized protein</fullName>
    </submittedName>
</protein>
<name>A0A5C3N6B5_9AGAM</name>
<feature type="region of interest" description="Disordered" evidence="1">
    <location>
        <begin position="44"/>
        <end position="99"/>
    </location>
</feature>
<gene>
    <name evidence="2" type="ORF">OE88DRAFT_1241072</name>
</gene>
<reference evidence="2 3" key="1">
    <citation type="journal article" date="2019" name="Nat. Ecol. Evol.">
        <title>Megaphylogeny resolves global patterns of mushroom evolution.</title>
        <authorList>
            <person name="Varga T."/>
            <person name="Krizsan K."/>
            <person name="Foldi C."/>
            <person name="Dima B."/>
            <person name="Sanchez-Garcia M."/>
            <person name="Sanchez-Ramirez S."/>
            <person name="Szollosi G.J."/>
            <person name="Szarkandi J.G."/>
            <person name="Papp V."/>
            <person name="Albert L."/>
            <person name="Andreopoulos W."/>
            <person name="Angelini C."/>
            <person name="Antonin V."/>
            <person name="Barry K.W."/>
            <person name="Bougher N.L."/>
            <person name="Buchanan P."/>
            <person name="Buyck B."/>
            <person name="Bense V."/>
            <person name="Catcheside P."/>
            <person name="Chovatia M."/>
            <person name="Cooper J."/>
            <person name="Damon W."/>
            <person name="Desjardin D."/>
            <person name="Finy P."/>
            <person name="Geml J."/>
            <person name="Haridas S."/>
            <person name="Hughes K."/>
            <person name="Justo A."/>
            <person name="Karasinski D."/>
            <person name="Kautmanova I."/>
            <person name="Kiss B."/>
            <person name="Kocsube S."/>
            <person name="Kotiranta H."/>
            <person name="LaButti K.M."/>
            <person name="Lechner B.E."/>
            <person name="Liimatainen K."/>
            <person name="Lipzen A."/>
            <person name="Lukacs Z."/>
            <person name="Mihaltcheva S."/>
            <person name="Morgado L.N."/>
            <person name="Niskanen T."/>
            <person name="Noordeloos M.E."/>
            <person name="Ohm R.A."/>
            <person name="Ortiz-Santana B."/>
            <person name="Ovrebo C."/>
            <person name="Racz N."/>
            <person name="Riley R."/>
            <person name="Savchenko A."/>
            <person name="Shiryaev A."/>
            <person name="Soop K."/>
            <person name="Spirin V."/>
            <person name="Szebenyi C."/>
            <person name="Tomsovsky M."/>
            <person name="Tulloss R.E."/>
            <person name="Uehling J."/>
            <person name="Grigoriev I.V."/>
            <person name="Vagvolgyi C."/>
            <person name="Papp T."/>
            <person name="Martin F.M."/>
            <person name="Miettinen O."/>
            <person name="Hibbett D.S."/>
            <person name="Nagy L.G."/>
        </authorList>
    </citation>
    <scope>NUCLEOTIDE SEQUENCE [LARGE SCALE GENOMIC DNA]</scope>
    <source>
        <strain evidence="2 3">OMC1185</strain>
    </source>
</reference>
<evidence type="ECO:0000313" key="3">
    <source>
        <dbReference type="Proteomes" id="UP000305948"/>
    </source>
</evidence>
<feature type="compositionally biased region" description="Basic residues" evidence="1">
    <location>
        <begin position="81"/>
        <end position="99"/>
    </location>
</feature>
<evidence type="ECO:0000256" key="1">
    <source>
        <dbReference type="SAM" id="MobiDB-lite"/>
    </source>
</evidence>
<dbReference type="EMBL" id="ML213507">
    <property type="protein sequence ID" value="TFK53329.1"/>
    <property type="molecule type" value="Genomic_DNA"/>
</dbReference>
<dbReference type="Proteomes" id="UP000305948">
    <property type="component" value="Unassembled WGS sequence"/>
</dbReference>
<sequence length="207" mass="23057">MQSLGSQPKYPSTGAPSCTMQIPCPDVGAASPPSVVQHFLTRMGKGHDLPPPFQRTKGKHRGSPNHPHPPPHFFRISSSRYTRKTSKTLRRRTRSARRAAHAVIGINPTSALSCRAPPTIIRYENLSNKDLMRYRMRRIRMPVTSSSPSAVTTLRYQINRRIFSDSNVTATLSNSKLARTRQALPLSLRSAIENSVSRATQCDESEP</sequence>
<accession>A0A5C3N6B5</accession>
<proteinExistence type="predicted"/>
<dbReference type="AlphaFoldDB" id="A0A5C3N6B5"/>
<organism evidence="2 3">
    <name type="scientific">Heliocybe sulcata</name>
    <dbReference type="NCBI Taxonomy" id="5364"/>
    <lineage>
        <taxon>Eukaryota</taxon>
        <taxon>Fungi</taxon>
        <taxon>Dikarya</taxon>
        <taxon>Basidiomycota</taxon>
        <taxon>Agaricomycotina</taxon>
        <taxon>Agaricomycetes</taxon>
        <taxon>Gloeophyllales</taxon>
        <taxon>Gloeophyllaceae</taxon>
        <taxon>Heliocybe</taxon>
    </lineage>
</organism>
<keyword evidence="3" id="KW-1185">Reference proteome</keyword>
<evidence type="ECO:0000313" key="2">
    <source>
        <dbReference type="EMBL" id="TFK53329.1"/>
    </source>
</evidence>